<evidence type="ECO:0000313" key="1">
    <source>
        <dbReference type="EMBL" id="OTO00614.1"/>
    </source>
</evidence>
<dbReference type="AlphaFoldDB" id="A0AB73P4U5"/>
<accession>A0AB73P4U5</accession>
<dbReference type="RefSeq" id="WP_086325003.1">
    <property type="nucleotide sequence ID" value="NZ_NGLB01000001.1"/>
</dbReference>
<dbReference type="InterPro" id="IPR011990">
    <property type="entry name" value="TPR-like_helical_dom_sf"/>
</dbReference>
<dbReference type="SUPFAM" id="SSF48452">
    <property type="entry name" value="TPR-like"/>
    <property type="match status" value="1"/>
</dbReference>
<organism evidence="1 2">
    <name type="scientific">Enterococcus faecium</name>
    <name type="common">Streptococcus faecium</name>
    <dbReference type="NCBI Taxonomy" id="1352"/>
    <lineage>
        <taxon>Bacteria</taxon>
        <taxon>Bacillati</taxon>
        <taxon>Bacillota</taxon>
        <taxon>Bacilli</taxon>
        <taxon>Lactobacillales</taxon>
        <taxon>Enterococcaceae</taxon>
        <taxon>Enterococcus</taxon>
    </lineage>
</organism>
<name>A0AB73P4U5_ENTFC</name>
<proteinExistence type="predicted"/>
<dbReference type="Proteomes" id="UP000194737">
    <property type="component" value="Unassembled WGS sequence"/>
</dbReference>
<evidence type="ECO:0000313" key="2">
    <source>
        <dbReference type="Proteomes" id="UP000194737"/>
    </source>
</evidence>
<protein>
    <submittedName>
        <fullName evidence="1">Uncharacterized protein</fullName>
    </submittedName>
</protein>
<dbReference type="EMBL" id="NGLB01000001">
    <property type="protein sequence ID" value="OTO00614.1"/>
    <property type="molecule type" value="Genomic_DNA"/>
</dbReference>
<gene>
    <name evidence="1" type="ORF">A5804_002126</name>
</gene>
<sequence>MRLFSIFKRNKRKDVPERTINGIPLTKLPNNVYENMFPWSSDQIPNTNLTVGNIVMLWWLDKYHGTNRTIPLYFERNYVKSFSKELMKLKKDEWIYKDESLSPKAKKVLHNNFDIIEKHRVGWMNEADRKTFEEARRIEMNIHNQWLINNGMEDIAERNKQMMLKQDADMIITRKFKKAETMSKNNELAEANKILERLIESNTDYPAIIYERLAKNYRKQKRYQDEINLCMRFLKNEQPKYDEDQWINIFEKRIAFSESKLSKQSNTTLLD</sequence>
<reference evidence="1 2" key="1">
    <citation type="submission" date="2017-05" db="EMBL/GenBank/DDBJ databases">
        <title>The Genome Sequence of Enterococcus faecium 6F2_DIV0138.</title>
        <authorList>
            <consortium name="The Broad Institute Genomics Platform"/>
            <consortium name="The Broad Institute Genomic Center for Infectious Diseases"/>
            <person name="Earl A."/>
            <person name="Manson A."/>
            <person name="Schwartman J."/>
            <person name="Gilmore M."/>
            <person name="Abouelleil A."/>
            <person name="Cao P."/>
            <person name="Chapman S."/>
            <person name="Cusick C."/>
            <person name="Shea T."/>
            <person name="Young S."/>
            <person name="Neafsey D."/>
            <person name="Nusbaum C."/>
            <person name="Birren B."/>
        </authorList>
    </citation>
    <scope>NUCLEOTIDE SEQUENCE [LARGE SCALE GENOMIC DNA]</scope>
    <source>
        <strain evidence="1 2">6F2_DIV0138</strain>
    </source>
</reference>
<comment type="caution">
    <text evidence="1">The sequence shown here is derived from an EMBL/GenBank/DDBJ whole genome shotgun (WGS) entry which is preliminary data.</text>
</comment>